<reference evidence="2" key="1">
    <citation type="journal article" date="2020" name="Nat. Commun.">
        <title>Large-scale genome sequencing of mycorrhizal fungi provides insights into the early evolution of symbiotic traits.</title>
        <authorList>
            <person name="Miyauchi S."/>
            <person name="Kiss E."/>
            <person name="Kuo A."/>
            <person name="Drula E."/>
            <person name="Kohler A."/>
            <person name="Sanchez-Garcia M."/>
            <person name="Morin E."/>
            <person name="Andreopoulos B."/>
            <person name="Barry K.W."/>
            <person name="Bonito G."/>
            <person name="Buee M."/>
            <person name="Carver A."/>
            <person name="Chen C."/>
            <person name="Cichocki N."/>
            <person name="Clum A."/>
            <person name="Culley D."/>
            <person name="Crous P.W."/>
            <person name="Fauchery L."/>
            <person name="Girlanda M."/>
            <person name="Hayes R.D."/>
            <person name="Keri Z."/>
            <person name="LaButti K."/>
            <person name="Lipzen A."/>
            <person name="Lombard V."/>
            <person name="Magnuson J."/>
            <person name="Maillard F."/>
            <person name="Murat C."/>
            <person name="Nolan M."/>
            <person name="Ohm R.A."/>
            <person name="Pangilinan J."/>
            <person name="Pereira M.F."/>
            <person name="Perotto S."/>
            <person name="Peter M."/>
            <person name="Pfister S."/>
            <person name="Riley R."/>
            <person name="Sitrit Y."/>
            <person name="Stielow J.B."/>
            <person name="Szollosi G."/>
            <person name="Zifcakova L."/>
            <person name="Stursova M."/>
            <person name="Spatafora J.W."/>
            <person name="Tedersoo L."/>
            <person name="Vaario L.M."/>
            <person name="Yamada A."/>
            <person name="Yan M."/>
            <person name="Wang P."/>
            <person name="Xu J."/>
            <person name="Bruns T."/>
            <person name="Baldrian P."/>
            <person name="Vilgalys R."/>
            <person name="Dunand C."/>
            <person name="Henrissat B."/>
            <person name="Grigoriev I.V."/>
            <person name="Hibbett D."/>
            <person name="Nagy L.G."/>
            <person name="Martin F.M."/>
        </authorList>
    </citation>
    <scope>NUCLEOTIDE SEQUENCE</scope>
    <source>
        <strain evidence="2">UP504</strain>
    </source>
</reference>
<dbReference type="AlphaFoldDB" id="A0A9P6AZS1"/>
<proteinExistence type="predicted"/>
<gene>
    <name evidence="2" type="ORF">BS47DRAFT_1361427</name>
</gene>
<evidence type="ECO:0000313" key="2">
    <source>
        <dbReference type="EMBL" id="KAF9514865.1"/>
    </source>
</evidence>
<protein>
    <submittedName>
        <fullName evidence="2">Uncharacterized protein</fullName>
    </submittedName>
</protein>
<evidence type="ECO:0000256" key="1">
    <source>
        <dbReference type="SAM" id="MobiDB-lite"/>
    </source>
</evidence>
<feature type="compositionally biased region" description="Basic residues" evidence="1">
    <location>
        <begin position="51"/>
        <end position="68"/>
    </location>
</feature>
<evidence type="ECO:0000313" key="3">
    <source>
        <dbReference type="Proteomes" id="UP000886523"/>
    </source>
</evidence>
<comment type="caution">
    <text evidence="2">The sequence shown here is derived from an EMBL/GenBank/DDBJ whole genome shotgun (WGS) entry which is preliminary data.</text>
</comment>
<feature type="region of interest" description="Disordered" evidence="1">
    <location>
        <begin position="44"/>
        <end position="85"/>
    </location>
</feature>
<keyword evidence="3" id="KW-1185">Reference proteome</keyword>
<sequence length="113" mass="12639">MEDTGPYPYKQAVKNAHIKLCMDPYECLALNNAASKVIHIKIRTTPQSNTHHMKTAPAKGKHFTKHTKKMNESTHNAKESSAPLQSYENVHAKLRVKLGSIEPVQSHIIGIEV</sequence>
<dbReference type="Proteomes" id="UP000886523">
    <property type="component" value="Unassembled WGS sequence"/>
</dbReference>
<organism evidence="2 3">
    <name type="scientific">Hydnum rufescens UP504</name>
    <dbReference type="NCBI Taxonomy" id="1448309"/>
    <lineage>
        <taxon>Eukaryota</taxon>
        <taxon>Fungi</taxon>
        <taxon>Dikarya</taxon>
        <taxon>Basidiomycota</taxon>
        <taxon>Agaricomycotina</taxon>
        <taxon>Agaricomycetes</taxon>
        <taxon>Cantharellales</taxon>
        <taxon>Hydnaceae</taxon>
        <taxon>Hydnum</taxon>
    </lineage>
</organism>
<dbReference type="EMBL" id="MU128956">
    <property type="protein sequence ID" value="KAF9514865.1"/>
    <property type="molecule type" value="Genomic_DNA"/>
</dbReference>
<accession>A0A9P6AZS1</accession>
<feature type="compositionally biased region" description="Basic and acidic residues" evidence="1">
    <location>
        <begin position="69"/>
        <end position="78"/>
    </location>
</feature>
<name>A0A9P6AZS1_9AGAM</name>